<sequence length="86" mass="9795">VKSEFSSLWKVMQASYQILNKTNPNLTKDCWLCYNIRPPYYEGVGVDSNPKRSNETNPQQCLWRKGKETLQGLILSQVTGQGRCVG</sequence>
<organism evidence="1 2">
    <name type="scientific">Pitta sordida</name>
    <name type="common">Hooded pitta</name>
    <dbReference type="NCBI Taxonomy" id="9163"/>
    <lineage>
        <taxon>Eukaryota</taxon>
        <taxon>Metazoa</taxon>
        <taxon>Chordata</taxon>
        <taxon>Craniata</taxon>
        <taxon>Vertebrata</taxon>
        <taxon>Euteleostomi</taxon>
        <taxon>Archelosauria</taxon>
        <taxon>Archosauria</taxon>
        <taxon>Dinosauria</taxon>
        <taxon>Saurischia</taxon>
        <taxon>Theropoda</taxon>
        <taxon>Coelurosauria</taxon>
        <taxon>Aves</taxon>
        <taxon>Neognathae</taxon>
        <taxon>Neoaves</taxon>
        <taxon>Telluraves</taxon>
        <taxon>Australaves</taxon>
        <taxon>Passeriformes</taxon>
        <taxon>Pittidae</taxon>
        <taxon>Pitta</taxon>
    </lineage>
</organism>
<dbReference type="InterPro" id="IPR018154">
    <property type="entry name" value="TLV/ENV_coat_polyprotein"/>
</dbReference>
<proteinExistence type="predicted"/>
<evidence type="ECO:0000313" key="1">
    <source>
        <dbReference type="EMBL" id="NWI86294.1"/>
    </source>
</evidence>
<dbReference type="EMBL" id="WEKX01004041">
    <property type="protein sequence ID" value="NWI86294.1"/>
    <property type="molecule type" value="Genomic_DNA"/>
</dbReference>
<protein>
    <submittedName>
        <fullName evidence="1">ENV2 protein</fullName>
    </submittedName>
</protein>
<comment type="caution">
    <text evidence="1">The sequence shown here is derived from an EMBL/GenBank/DDBJ whole genome shotgun (WGS) entry which is preliminary data.</text>
</comment>
<feature type="non-terminal residue" evidence="1">
    <location>
        <position position="86"/>
    </location>
</feature>
<name>A0A851F375_PITSO</name>
<feature type="non-terminal residue" evidence="1">
    <location>
        <position position="1"/>
    </location>
</feature>
<dbReference type="OrthoDB" id="9306952at2759"/>
<gene>
    <name evidence="1" type="primary">Fv4_0</name>
    <name evidence="1" type="ORF">PITSOR_R15337</name>
</gene>
<keyword evidence="2" id="KW-1185">Reference proteome</keyword>
<accession>A0A851F375</accession>
<dbReference type="AlphaFoldDB" id="A0A851F375"/>
<dbReference type="Pfam" id="PF00429">
    <property type="entry name" value="TLV_coat"/>
    <property type="match status" value="1"/>
</dbReference>
<evidence type="ECO:0000313" key="2">
    <source>
        <dbReference type="Proteomes" id="UP000633448"/>
    </source>
</evidence>
<reference evidence="1" key="1">
    <citation type="submission" date="2019-10" db="EMBL/GenBank/DDBJ databases">
        <title>Bird 10,000 Genomes (B10K) Project - Family phase.</title>
        <authorList>
            <person name="Zhang G."/>
        </authorList>
    </citation>
    <scope>NUCLEOTIDE SEQUENCE</scope>
    <source>
        <strain evidence="1">B10K-DU-002-53</strain>
        <tissue evidence="1">Muscle</tissue>
    </source>
</reference>
<dbReference type="Proteomes" id="UP000633448">
    <property type="component" value="Unassembled WGS sequence"/>
</dbReference>